<accession>A0A183SBL6</accession>
<dbReference type="Proteomes" id="UP000275846">
    <property type="component" value="Unassembled WGS sequence"/>
</dbReference>
<name>A0A183SBL6_SCHSO</name>
<dbReference type="EMBL" id="UYSU01004526">
    <property type="protein sequence ID" value="VDL87999.1"/>
    <property type="molecule type" value="Genomic_DNA"/>
</dbReference>
<evidence type="ECO:0000313" key="1">
    <source>
        <dbReference type="EMBL" id="VDL87999.1"/>
    </source>
</evidence>
<proteinExistence type="predicted"/>
<dbReference type="AlphaFoldDB" id="A0A183SBL6"/>
<keyword evidence="2" id="KW-1185">Reference proteome</keyword>
<evidence type="ECO:0000313" key="2">
    <source>
        <dbReference type="Proteomes" id="UP000275846"/>
    </source>
</evidence>
<sequence>MTGMAISGLLAVISQPYPNPGTSAPEPLTRDLVSSASHTQTKALRRPSLDLATLLGNSPTLYPLRHELVVLPVSIGNIDCHPQPQALRRPSLELATLLGRSSMLYPLRHELVVLPVSIGNIDIVIITQPYRNIDAAAPEPRTRDLVGQKSNALPTAPRARCLAGCDRED</sequence>
<protein>
    <submittedName>
        <fullName evidence="3">Secreted protein</fullName>
    </submittedName>
</protein>
<reference evidence="3" key="1">
    <citation type="submission" date="2016-06" db="UniProtKB">
        <authorList>
            <consortium name="WormBaseParasite"/>
        </authorList>
    </citation>
    <scope>IDENTIFICATION</scope>
</reference>
<evidence type="ECO:0000313" key="3">
    <source>
        <dbReference type="WBParaSite" id="SSLN_0000167601-mRNA-1"/>
    </source>
</evidence>
<dbReference type="WBParaSite" id="SSLN_0000167601-mRNA-1">
    <property type="protein sequence ID" value="SSLN_0000167601-mRNA-1"/>
    <property type="gene ID" value="SSLN_0000167601"/>
</dbReference>
<gene>
    <name evidence="1" type="ORF">SSLN_LOCUS1614</name>
</gene>
<reference evidence="1 2" key="2">
    <citation type="submission" date="2018-11" db="EMBL/GenBank/DDBJ databases">
        <authorList>
            <consortium name="Pathogen Informatics"/>
        </authorList>
    </citation>
    <scope>NUCLEOTIDE SEQUENCE [LARGE SCALE GENOMIC DNA]</scope>
    <source>
        <strain evidence="1 2">NST_G2</strain>
    </source>
</reference>
<organism evidence="3">
    <name type="scientific">Schistocephalus solidus</name>
    <name type="common">Tapeworm</name>
    <dbReference type="NCBI Taxonomy" id="70667"/>
    <lineage>
        <taxon>Eukaryota</taxon>
        <taxon>Metazoa</taxon>
        <taxon>Spiralia</taxon>
        <taxon>Lophotrochozoa</taxon>
        <taxon>Platyhelminthes</taxon>
        <taxon>Cestoda</taxon>
        <taxon>Eucestoda</taxon>
        <taxon>Diphyllobothriidea</taxon>
        <taxon>Diphyllobothriidae</taxon>
        <taxon>Schistocephalus</taxon>
    </lineage>
</organism>